<dbReference type="AlphaFoldDB" id="A0A6L2KMI0"/>
<accession>A0A6L2KMI0</accession>
<protein>
    <submittedName>
        <fullName evidence="1">Uncharacterized protein</fullName>
    </submittedName>
</protein>
<comment type="caution">
    <text evidence="1">The sequence shown here is derived from an EMBL/GenBank/DDBJ whole genome shotgun (WGS) entry which is preliminary data.</text>
</comment>
<gene>
    <name evidence="1" type="ORF">Tci_021938</name>
</gene>
<reference evidence="1" key="1">
    <citation type="journal article" date="2019" name="Sci. Rep.">
        <title>Draft genome of Tanacetum cinerariifolium, the natural source of mosquito coil.</title>
        <authorList>
            <person name="Yamashiro T."/>
            <person name="Shiraishi A."/>
            <person name="Satake H."/>
            <person name="Nakayama K."/>
        </authorList>
    </citation>
    <scope>NUCLEOTIDE SEQUENCE</scope>
</reference>
<evidence type="ECO:0000313" key="1">
    <source>
        <dbReference type="EMBL" id="GEU49960.1"/>
    </source>
</evidence>
<sequence length="331" mass="37344">MRNLVLAAQSSSAVASLCISSGNLSSLAVRSCSGSGNSSLPLGIPCVPRSEVFGLEALGAGLELLGVLVRRLVSIEVVSVSFEGESRSKSFGYKMNRHLSRMDDPNIPIEEYIRLEEEKAQKHGKVFNWKTAKYGRIWYDEDIHDLRSVENEFPSIVFNDSLTSNETLSCEPTVSSLNNEIDFRISFDESDDEDYTVVFNKNSFSYKIISTNDLKTDSEIDNEKVNKPLFLSPEPTVSCIDDLDFIKDFKNEFPAIVYNDALTSKSDFSTEPTLCPQHINKFDLKDETSLSEYDEVEQNVLYFNDLFPFNIVYLSDLKSDKDNDENEIDMI</sequence>
<name>A0A6L2KMI0_TANCI</name>
<organism evidence="1">
    <name type="scientific">Tanacetum cinerariifolium</name>
    <name type="common">Dalmatian daisy</name>
    <name type="synonym">Chrysanthemum cinerariifolium</name>
    <dbReference type="NCBI Taxonomy" id="118510"/>
    <lineage>
        <taxon>Eukaryota</taxon>
        <taxon>Viridiplantae</taxon>
        <taxon>Streptophyta</taxon>
        <taxon>Embryophyta</taxon>
        <taxon>Tracheophyta</taxon>
        <taxon>Spermatophyta</taxon>
        <taxon>Magnoliopsida</taxon>
        <taxon>eudicotyledons</taxon>
        <taxon>Gunneridae</taxon>
        <taxon>Pentapetalae</taxon>
        <taxon>asterids</taxon>
        <taxon>campanulids</taxon>
        <taxon>Asterales</taxon>
        <taxon>Asteraceae</taxon>
        <taxon>Asteroideae</taxon>
        <taxon>Anthemideae</taxon>
        <taxon>Anthemidinae</taxon>
        <taxon>Tanacetum</taxon>
    </lineage>
</organism>
<proteinExistence type="predicted"/>
<dbReference type="EMBL" id="BKCJ010002643">
    <property type="protein sequence ID" value="GEU49960.1"/>
    <property type="molecule type" value="Genomic_DNA"/>
</dbReference>